<feature type="signal peptide" evidence="6">
    <location>
        <begin position="1"/>
        <end position="24"/>
    </location>
</feature>
<evidence type="ECO:0000256" key="5">
    <source>
        <dbReference type="ARBA" id="ARBA00023288"/>
    </source>
</evidence>
<evidence type="ECO:0000256" key="4">
    <source>
        <dbReference type="ARBA" id="ARBA00023139"/>
    </source>
</evidence>
<feature type="chain" id="PRO_5039518382" evidence="6">
    <location>
        <begin position="25"/>
        <end position="424"/>
    </location>
</feature>
<keyword evidence="4" id="KW-0564">Palmitate</keyword>
<evidence type="ECO:0000313" key="8">
    <source>
        <dbReference type="Proteomes" id="UP000515789"/>
    </source>
</evidence>
<keyword evidence="3" id="KW-0472">Membrane</keyword>
<dbReference type="GeneID" id="75053523"/>
<evidence type="ECO:0000256" key="3">
    <source>
        <dbReference type="ARBA" id="ARBA00023136"/>
    </source>
</evidence>
<dbReference type="SUPFAM" id="SSF53850">
    <property type="entry name" value="Periplasmic binding protein-like II"/>
    <property type="match status" value="1"/>
</dbReference>
<evidence type="ECO:0000313" key="7">
    <source>
        <dbReference type="EMBL" id="QMW81005.1"/>
    </source>
</evidence>
<dbReference type="Pfam" id="PF01547">
    <property type="entry name" value="SBP_bac_1"/>
    <property type="match status" value="1"/>
</dbReference>
<dbReference type="InterPro" id="IPR006059">
    <property type="entry name" value="SBP"/>
</dbReference>
<dbReference type="Proteomes" id="UP000515789">
    <property type="component" value="Chromosome"/>
</dbReference>
<dbReference type="CDD" id="cd13585">
    <property type="entry name" value="PBP2_TMBP_like"/>
    <property type="match status" value="1"/>
</dbReference>
<sequence>MYKKKMAKMLALGTGLILGTAILAGCGSGKGKEAGEEQNSKVTLTFSIWDKLQQEGMQNMVDAFEKENPNIHVKVEYTPWEQYWTKLQASGTSDSLPDVFWMHPEQVYTYAEGGKLLDMSSKIEESSVTDLSKFPQNINDDFNVDGRQYAIPKDYSTFGLWYNKDLFDARGMAYPDDTWDWNKLKEAAAQLTDKENGVYGMLVQYNTNDAAYHYIWQNEGDIINEEETKSLYDDKNTIEAIEYMVDFIEKGYSPTMTDYANTTADQYFESGKAAMHIGGSWMASEYLGIDGLNCDVAPLAKGKIRADLCGGMGYSIAANTKNPEEAWKFVEFLSGEKANTIQSESGAAISAYKGTQKPWLERFPDIHAQVFVDASEYGFSSQYCATRSEWVNIEEDYMTQIFSGTLPVEEGCKTLAEKVDEILQ</sequence>
<name>A0A7G5N2B2_9FIRM</name>
<dbReference type="RefSeq" id="WP_018597043.1">
    <property type="nucleotide sequence ID" value="NZ_CABLBP010000005.1"/>
</dbReference>
<organism evidence="7 8">
    <name type="scientific">Blautia producta</name>
    <dbReference type="NCBI Taxonomy" id="33035"/>
    <lineage>
        <taxon>Bacteria</taxon>
        <taxon>Bacillati</taxon>
        <taxon>Bacillota</taxon>
        <taxon>Clostridia</taxon>
        <taxon>Lachnospirales</taxon>
        <taxon>Lachnospiraceae</taxon>
        <taxon>Blautia</taxon>
    </lineage>
</organism>
<dbReference type="EMBL" id="CP039126">
    <property type="protein sequence ID" value="QMW81005.1"/>
    <property type="molecule type" value="Genomic_DNA"/>
</dbReference>
<evidence type="ECO:0000256" key="6">
    <source>
        <dbReference type="SAM" id="SignalP"/>
    </source>
</evidence>
<evidence type="ECO:0000256" key="2">
    <source>
        <dbReference type="ARBA" id="ARBA00022729"/>
    </source>
</evidence>
<keyword evidence="5" id="KW-0449">Lipoprotein</keyword>
<protein>
    <submittedName>
        <fullName evidence="7">Sugar ABC transporter substrate-binding protein</fullName>
    </submittedName>
</protein>
<gene>
    <name evidence="7" type="ORF">E5259_27465</name>
</gene>
<dbReference type="PANTHER" id="PTHR43649">
    <property type="entry name" value="ARABINOSE-BINDING PROTEIN-RELATED"/>
    <property type="match status" value="1"/>
</dbReference>
<keyword evidence="2 6" id="KW-0732">Signal</keyword>
<proteinExistence type="predicted"/>
<dbReference type="PROSITE" id="PS51257">
    <property type="entry name" value="PROKAR_LIPOPROTEIN"/>
    <property type="match status" value="1"/>
</dbReference>
<reference evidence="7 8" key="1">
    <citation type="submission" date="2019-04" db="EMBL/GenBank/DDBJ databases">
        <authorList>
            <person name="Schori C."/>
            <person name="Ahrens C."/>
        </authorList>
    </citation>
    <scope>NUCLEOTIDE SEQUENCE [LARGE SCALE GENOMIC DNA]</scope>
    <source>
        <strain evidence="7 8">DSM 2950</strain>
    </source>
</reference>
<dbReference type="Gene3D" id="3.40.190.10">
    <property type="entry name" value="Periplasmic binding protein-like II"/>
    <property type="match status" value="1"/>
</dbReference>
<evidence type="ECO:0000256" key="1">
    <source>
        <dbReference type="ARBA" id="ARBA00022475"/>
    </source>
</evidence>
<dbReference type="PANTHER" id="PTHR43649:SF33">
    <property type="entry name" value="POLYGALACTURONAN_RHAMNOGALACTURONAN-BINDING PROTEIN YTCQ"/>
    <property type="match status" value="1"/>
</dbReference>
<keyword evidence="1" id="KW-1003">Cell membrane</keyword>
<dbReference type="InterPro" id="IPR050490">
    <property type="entry name" value="Bact_solute-bd_prot1"/>
</dbReference>
<accession>A0A7G5N2B2</accession>
<dbReference type="AlphaFoldDB" id="A0A7G5N2B2"/>